<dbReference type="WBParaSite" id="SCUD_0001102501-mRNA-1">
    <property type="protein sequence ID" value="SCUD_0001102501-mRNA-1"/>
    <property type="gene ID" value="SCUD_0001102501"/>
</dbReference>
<accession>A0A183K7P6</accession>
<evidence type="ECO:0000313" key="1">
    <source>
        <dbReference type="EMBL" id="VDP42627.1"/>
    </source>
</evidence>
<organism evidence="3">
    <name type="scientific">Schistosoma curassoni</name>
    <dbReference type="NCBI Taxonomy" id="6186"/>
    <lineage>
        <taxon>Eukaryota</taxon>
        <taxon>Metazoa</taxon>
        <taxon>Spiralia</taxon>
        <taxon>Lophotrochozoa</taxon>
        <taxon>Platyhelminthes</taxon>
        <taxon>Trematoda</taxon>
        <taxon>Digenea</taxon>
        <taxon>Strigeidida</taxon>
        <taxon>Schistosomatoidea</taxon>
        <taxon>Schistosomatidae</taxon>
        <taxon>Schistosoma</taxon>
    </lineage>
</organism>
<evidence type="ECO:0000313" key="3">
    <source>
        <dbReference type="WBParaSite" id="SCUD_0001102501-mRNA-1"/>
    </source>
</evidence>
<sequence length="57" mass="6902">MNFILTYELLFYDLRFLNYALSINYYLSYSQPLLAESCTNVLSYFMVRYGLSSWYIN</sequence>
<proteinExistence type="predicted"/>
<evidence type="ECO:0000313" key="2">
    <source>
        <dbReference type="Proteomes" id="UP000279833"/>
    </source>
</evidence>
<protein>
    <submittedName>
        <fullName evidence="1 3">Uncharacterized protein</fullName>
    </submittedName>
</protein>
<dbReference type="EMBL" id="UZAK01034129">
    <property type="protein sequence ID" value="VDP42627.1"/>
    <property type="molecule type" value="Genomic_DNA"/>
</dbReference>
<name>A0A183K7P6_9TREM</name>
<dbReference type="AlphaFoldDB" id="A0A183K7P6"/>
<keyword evidence="2" id="KW-1185">Reference proteome</keyword>
<gene>
    <name evidence="1" type="ORF">SCUD_LOCUS11025</name>
</gene>
<reference evidence="1 2" key="2">
    <citation type="submission" date="2018-11" db="EMBL/GenBank/DDBJ databases">
        <authorList>
            <consortium name="Pathogen Informatics"/>
        </authorList>
    </citation>
    <scope>NUCLEOTIDE SEQUENCE [LARGE SCALE GENOMIC DNA]</scope>
    <source>
        <strain evidence="1">Dakar</strain>
        <strain evidence="2">Dakar, Senegal</strain>
    </source>
</reference>
<reference evidence="3" key="1">
    <citation type="submission" date="2016-06" db="UniProtKB">
        <authorList>
            <consortium name="WormBaseParasite"/>
        </authorList>
    </citation>
    <scope>IDENTIFICATION</scope>
</reference>
<dbReference type="Proteomes" id="UP000279833">
    <property type="component" value="Unassembled WGS sequence"/>
</dbReference>